<proteinExistence type="predicted"/>
<evidence type="ECO:0000313" key="1">
    <source>
        <dbReference type="EMBL" id="TDO51616.1"/>
    </source>
</evidence>
<dbReference type="Proteomes" id="UP000295388">
    <property type="component" value="Unassembled WGS sequence"/>
</dbReference>
<gene>
    <name evidence="1" type="ORF">EV643_103355</name>
</gene>
<keyword evidence="2" id="KW-1185">Reference proteome</keyword>
<dbReference type="EMBL" id="SNWQ01000003">
    <property type="protein sequence ID" value="TDO51616.1"/>
    <property type="molecule type" value="Genomic_DNA"/>
</dbReference>
<name>A0A4R6KLF6_9ACTN</name>
<sequence>MVPETWLVTGRPRLPWEPLAERHARRAGDYFTLCGLAAPDWPLFSDLDFEPDDHRSCKGCARGALERRYARSRR</sequence>
<protein>
    <submittedName>
        <fullName evidence="1">Uncharacterized protein</fullName>
    </submittedName>
</protein>
<reference evidence="1 2" key="1">
    <citation type="submission" date="2019-03" db="EMBL/GenBank/DDBJ databases">
        <title>Genomic Encyclopedia of Type Strains, Phase III (KMG-III): the genomes of soil and plant-associated and newly described type strains.</title>
        <authorList>
            <person name="Whitman W."/>
        </authorList>
    </citation>
    <scope>NUCLEOTIDE SEQUENCE [LARGE SCALE GENOMIC DNA]</scope>
    <source>
        <strain evidence="1 2">VKM Ac-2527</strain>
    </source>
</reference>
<dbReference type="AlphaFoldDB" id="A0A4R6KLF6"/>
<organism evidence="1 2">
    <name type="scientific">Kribbella caucasensis</name>
    <dbReference type="NCBI Taxonomy" id="2512215"/>
    <lineage>
        <taxon>Bacteria</taxon>
        <taxon>Bacillati</taxon>
        <taxon>Actinomycetota</taxon>
        <taxon>Actinomycetes</taxon>
        <taxon>Propionibacteriales</taxon>
        <taxon>Kribbellaceae</taxon>
        <taxon>Kribbella</taxon>
    </lineage>
</organism>
<evidence type="ECO:0000313" key="2">
    <source>
        <dbReference type="Proteomes" id="UP000295388"/>
    </source>
</evidence>
<accession>A0A4R6KLF6</accession>
<comment type="caution">
    <text evidence="1">The sequence shown here is derived from an EMBL/GenBank/DDBJ whole genome shotgun (WGS) entry which is preliminary data.</text>
</comment>